<accession>A0A814UY01</accession>
<dbReference type="AlphaFoldDB" id="A0A814UY01"/>
<evidence type="ECO:0000313" key="2">
    <source>
        <dbReference type="EMBL" id="CAF1441194.1"/>
    </source>
</evidence>
<name>A0A814UY01_9BILA</name>
<evidence type="ECO:0000313" key="3">
    <source>
        <dbReference type="Proteomes" id="UP000663854"/>
    </source>
</evidence>
<dbReference type="EMBL" id="CAJNOL010001948">
    <property type="protein sequence ID" value="CAF1441194.1"/>
    <property type="molecule type" value="Genomic_DNA"/>
</dbReference>
<proteinExistence type="predicted"/>
<reference evidence="1" key="1">
    <citation type="submission" date="2021-02" db="EMBL/GenBank/DDBJ databases">
        <authorList>
            <person name="Nowell W R."/>
        </authorList>
    </citation>
    <scope>NUCLEOTIDE SEQUENCE</scope>
</reference>
<keyword evidence="4" id="KW-1185">Reference proteome</keyword>
<sequence>MFGDTFFVSMILDARSMADETFESNEQYITDLPQCENEYVNRWIRDVNQNVNRSAGFYEEIDPKYRSLIGIDKVRRHIQQRWLKEFYQAAPTLKATLNQQLTYANDKYDAILNECRLVDPTLIRESYLSYLNDFRKTLGQYAACLPEINGYFPVKKCGTTYQEVETGFNNWSRRQQLVWRAYLSDAQLKMRASSDDTDGQHLIDHLNLKLVGGSQFGRLHQVFIYMVLSFKPDELTRDEIVTLESYLYGGLSTSPNVEKVMRDTIVRLIRHTFAIGIPWFAQMHTYLIDTFRINVTRLLLSQNRYAHLAKHTSFLRLVELDFHRKMRVMLSKAVQAVRNTRLSCSAYVHYDATAWMKKLTFRIPSEIPHGFYSQNIPNIYVKNTTTTNKTTNQNDTYHEATIGDIFANIKKPHILDFIFGSDSYLTNKRDPRTGSHHDSVRKAVQEIYEVTSGRLTNDIISHFNSNVIVGIVNYNQVEAFSTRSIANKIVRTSDMDIVRMANVEIEKIFENLDYWKQQIADLTQASVLLDAVTQQLVGETSSHDLEIDDLKEYAQRSAQMAIDLLNSQRERISKSFNKTSLTDNQNQNDEKKFEMIDNEDDETYEDRIFFRTIDPITSGSFLRRIYQHHDLEDIRSSLLDGDELDQDTSTPKAEEHIKLNINPTMNESEEPLVQTEISRKDLGNEQEKGNACLSF</sequence>
<evidence type="ECO:0000313" key="4">
    <source>
        <dbReference type="Proteomes" id="UP000663870"/>
    </source>
</evidence>
<protein>
    <submittedName>
        <fullName evidence="1">Uncharacterized protein</fullName>
    </submittedName>
</protein>
<evidence type="ECO:0000313" key="1">
    <source>
        <dbReference type="EMBL" id="CAF1180780.1"/>
    </source>
</evidence>
<organism evidence="1 3">
    <name type="scientific">Rotaria sordida</name>
    <dbReference type="NCBI Taxonomy" id="392033"/>
    <lineage>
        <taxon>Eukaryota</taxon>
        <taxon>Metazoa</taxon>
        <taxon>Spiralia</taxon>
        <taxon>Gnathifera</taxon>
        <taxon>Rotifera</taxon>
        <taxon>Eurotatoria</taxon>
        <taxon>Bdelloidea</taxon>
        <taxon>Philodinida</taxon>
        <taxon>Philodinidae</taxon>
        <taxon>Rotaria</taxon>
    </lineage>
</organism>
<dbReference type="Proteomes" id="UP000663870">
    <property type="component" value="Unassembled WGS sequence"/>
</dbReference>
<dbReference type="EMBL" id="CAJNOH010001140">
    <property type="protein sequence ID" value="CAF1180780.1"/>
    <property type="molecule type" value="Genomic_DNA"/>
</dbReference>
<gene>
    <name evidence="2" type="ORF">JXQ802_LOCUS37012</name>
    <name evidence="1" type="ORF">PYM288_LOCUS23795</name>
</gene>
<dbReference type="Proteomes" id="UP000663854">
    <property type="component" value="Unassembled WGS sequence"/>
</dbReference>
<comment type="caution">
    <text evidence="1">The sequence shown here is derived from an EMBL/GenBank/DDBJ whole genome shotgun (WGS) entry which is preliminary data.</text>
</comment>